<reference evidence="1" key="1">
    <citation type="submission" date="2022-12" db="EMBL/GenBank/DDBJ databases">
        <authorList>
            <person name="Petersen C."/>
        </authorList>
    </citation>
    <scope>NUCLEOTIDE SEQUENCE</scope>
    <source>
        <strain evidence="1">IBT 17660</strain>
    </source>
</reference>
<evidence type="ECO:0000313" key="1">
    <source>
        <dbReference type="EMBL" id="KAJ5459255.1"/>
    </source>
</evidence>
<gene>
    <name evidence="1" type="ORF">N7530_011199</name>
</gene>
<dbReference type="EMBL" id="JAPWDO010000008">
    <property type="protein sequence ID" value="KAJ5459255.1"/>
    <property type="molecule type" value="Genomic_DNA"/>
</dbReference>
<keyword evidence="2" id="KW-1185">Reference proteome</keyword>
<comment type="caution">
    <text evidence="1">The sequence shown here is derived from an EMBL/GenBank/DDBJ whole genome shotgun (WGS) entry which is preliminary data.</text>
</comment>
<dbReference type="Proteomes" id="UP001147760">
    <property type="component" value="Unassembled WGS sequence"/>
</dbReference>
<sequence length="75" mass="8387">MSSTERTKEQLARVTLCHANPKIQMMFRTIGCKHKCAKVMSPLFASEIPGFRHERQAQAHQIAINIPTVADLGPN</sequence>
<reference evidence="1" key="2">
    <citation type="journal article" date="2023" name="IMA Fungus">
        <title>Comparative genomic study of the Penicillium genus elucidates a diverse pangenome and 15 lateral gene transfer events.</title>
        <authorList>
            <person name="Petersen C."/>
            <person name="Sorensen T."/>
            <person name="Nielsen M.R."/>
            <person name="Sondergaard T.E."/>
            <person name="Sorensen J.L."/>
            <person name="Fitzpatrick D.A."/>
            <person name="Frisvad J.C."/>
            <person name="Nielsen K.L."/>
        </authorList>
    </citation>
    <scope>NUCLEOTIDE SEQUENCE</scope>
    <source>
        <strain evidence="1">IBT 17660</strain>
    </source>
</reference>
<accession>A0A9W9WH86</accession>
<organism evidence="1 2">
    <name type="scientific">Penicillium desertorum</name>
    <dbReference type="NCBI Taxonomy" id="1303715"/>
    <lineage>
        <taxon>Eukaryota</taxon>
        <taxon>Fungi</taxon>
        <taxon>Dikarya</taxon>
        <taxon>Ascomycota</taxon>
        <taxon>Pezizomycotina</taxon>
        <taxon>Eurotiomycetes</taxon>
        <taxon>Eurotiomycetidae</taxon>
        <taxon>Eurotiales</taxon>
        <taxon>Aspergillaceae</taxon>
        <taxon>Penicillium</taxon>
    </lineage>
</organism>
<dbReference type="AlphaFoldDB" id="A0A9W9WH86"/>
<proteinExistence type="predicted"/>
<name>A0A9W9WH86_9EURO</name>
<evidence type="ECO:0000313" key="2">
    <source>
        <dbReference type="Proteomes" id="UP001147760"/>
    </source>
</evidence>
<protein>
    <submittedName>
        <fullName evidence="1">Uncharacterized protein</fullName>
    </submittedName>
</protein>